<evidence type="ECO:0000256" key="10">
    <source>
        <dbReference type="SAM" id="SignalP"/>
    </source>
</evidence>
<dbReference type="InterPro" id="IPR001611">
    <property type="entry name" value="Leu-rich_rpt"/>
</dbReference>
<keyword evidence="12" id="KW-1185">Reference proteome</keyword>
<dbReference type="FunFam" id="3.80.10.10:FF:000041">
    <property type="entry name" value="LRR receptor-like serine/threonine-protein kinase ERECTA"/>
    <property type="match status" value="1"/>
</dbReference>
<sequence>MGNTCFLVSLLADPQNILATNWSTATSVCNWVGVSCGSRNLRVTALDISSLGLTGTIPPHLGNLSFLAWIAKLISAITNSLERFLEQLITLYLGRNKLSGSISSSIINISSLRRINLGPNQLSGSIPTIPRNTSSLIGIGLDTNNLTGEIPRQLALLAELDCSFNKFAGRLPNEIGNLQHLQFFNMGPNNFTGFIPPSLFNSSTLRIISLGVNRLSGHLPLSSEFWLPKLEQIYLDGNELSGPMPFSICSIRIYPRQAWQFKIFTVAQSTV</sequence>
<dbReference type="PANTHER" id="PTHR48060">
    <property type="entry name" value="DNA DAMAGE-REPAIR/TOLERATION PROTEIN DRT100"/>
    <property type="match status" value="1"/>
</dbReference>
<keyword evidence="7" id="KW-1133">Transmembrane helix</keyword>
<dbReference type="OrthoDB" id="512212at2759"/>
<keyword evidence="6" id="KW-0677">Repeat</keyword>
<evidence type="ECO:0000256" key="7">
    <source>
        <dbReference type="ARBA" id="ARBA00022989"/>
    </source>
</evidence>
<dbReference type="Proteomes" id="UP000504621">
    <property type="component" value="Unplaced"/>
</dbReference>
<evidence type="ECO:0000256" key="1">
    <source>
        <dbReference type="ARBA" id="ARBA00004479"/>
    </source>
</evidence>
<evidence type="ECO:0000313" key="12">
    <source>
        <dbReference type="Proteomes" id="UP000504621"/>
    </source>
</evidence>
<keyword evidence="5 10" id="KW-0732">Signal</keyword>
<evidence type="ECO:0000256" key="4">
    <source>
        <dbReference type="ARBA" id="ARBA00022692"/>
    </source>
</evidence>
<reference evidence="13" key="1">
    <citation type="submission" date="2025-08" db="UniProtKB">
        <authorList>
            <consortium name="RefSeq"/>
        </authorList>
    </citation>
    <scope>IDENTIFICATION</scope>
    <source>
        <tissue evidence="13">Leaf</tissue>
    </source>
</reference>
<keyword evidence="3" id="KW-0433">Leucine-rich repeat</keyword>
<accession>A0A6J1BMA1</accession>
<evidence type="ECO:0000256" key="3">
    <source>
        <dbReference type="ARBA" id="ARBA00022614"/>
    </source>
</evidence>
<keyword evidence="8" id="KW-0472">Membrane</keyword>
<organism evidence="12 13">
    <name type="scientific">Herrania umbratica</name>
    <dbReference type="NCBI Taxonomy" id="108875"/>
    <lineage>
        <taxon>Eukaryota</taxon>
        <taxon>Viridiplantae</taxon>
        <taxon>Streptophyta</taxon>
        <taxon>Embryophyta</taxon>
        <taxon>Tracheophyta</taxon>
        <taxon>Spermatophyta</taxon>
        <taxon>Magnoliopsida</taxon>
        <taxon>eudicotyledons</taxon>
        <taxon>Gunneridae</taxon>
        <taxon>Pentapetalae</taxon>
        <taxon>rosids</taxon>
        <taxon>malvids</taxon>
        <taxon>Malvales</taxon>
        <taxon>Malvaceae</taxon>
        <taxon>Byttnerioideae</taxon>
        <taxon>Herrania</taxon>
    </lineage>
</organism>
<proteinExistence type="inferred from homology"/>
<dbReference type="SUPFAM" id="SSF52058">
    <property type="entry name" value="L domain-like"/>
    <property type="match status" value="1"/>
</dbReference>
<comment type="subcellular location">
    <subcellularLocation>
        <location evidence="1">Membrane</location>
        <topology evidence="1">Single-pass type I membrane protein</topology>
    </subcellularLocation>
</comment>
<feature type="chain" id="PRO_5027004104" evidence="10">
    <location>
        <begin position="20"/>
        <end position="271"/>
    </location>
</feature>
<dbReference type="AlphaFoldDB" id="A0A6J1BMA1"/>
<evidence type="ECO:0000256" key="8">
    <source>
        <dbReference type="ARBA" id="ARBA00023136"/>
    </source>
</evidence>
<evidence type="ECO:0000256" key="5">
    <source>
        <dbReference type="ARBA" id="ARBA00022729"/>
    </source>
</evidence>
<dbReference type="Pfam" id="PF08263">
    <property type="entry name" value="LRRNT_2"/>
    <property type="match status" value="1"/>
</dbReference>
<dbReference type="Gene3D" id="3.80.10.10">
    <property type="entry name" value="Ribonuclease Inhibitor"/>
    <property type="match status" value="2"/>
</dbReference>
<keyword evidence="4" id="KW-0812">Transmembrane</keyword>
<evidence type="ECO:0000256" key="2">
    <source>
        <dbReference type="ARBA" id="ARBA00009592"/>
    </source>
</evidence>
<evidence type="ECO:0000259" key="11">
    <source>
        <dbReference type="Pfam" id="PF08263"/>
    </source>
</evidence>
<evidence type="ECO:0000256" key="9">
    <source>
        <dbReference type="ARBA" id="ARBA00023180"/>
    </source>
</evidence>
<keyword evidence="9" id="KW-0325">Glycoprotein</keyword>
<dbReference type="GO" id="GO:0016020">
    <property type="term" value="C:membrane"/>
    <property type="evidence" value="ECO:0007669"/>
    <property type="project" value="UniProtKB-SubCell"/>
</dbReference>
<dbReference type="InterPro" id="IPR053211">
    <property type="entry name" value="DNA_repair-toleration"/>
</dbReference>
<dbReference type="InterPro" id="IPR013210">
    <property type="entry name" value="LRR_N_plant-typ"/>
</dbReference>
<evidence type="ECO:0000313" key="13">
    <source>
        <dbReference type="RefSeq" id="XP_021300430.1"/>
    </source>
</evidence>
<dbReference type="InterPro" id="IPR032675">
    <property type="entry name" value="LRR_dom_sf"/>
</dbReference>
<protein>
    <submittedName>
        <fullName evidence="13">LRR receptor-like serine/threonine-protein kinase EFR</fullName>
    </submittedName>
</protein>
<comment type="similarity">
    <text evidence="2">Belongs to the RLP family.</text>
</comment>
<gene>
    <name evidence="13" type="primary">LOC110428832</name>
</gene>
<feature type="signal peptide" evidence="10">
    <location>
        <begin position="1"/>
        <end position="19"/>
    </location>
</feature>
<evidence type="ECO:0000256" key="6">
    <source>
        <dbReference type="ARBA" id="ARBA00022737"/>
    </source>
</evidence>
<dbReference type="RefSeq" id="XP_021300430.1">
    <property type="nucleotide sequence ID" value="XM_021444755.1"/>
</dbReference>
<name>A0A6J1BMA1_9ROSI</name>
<dbReference type="PANTHER" id="PTHR48060:SF21">
    <property type="entry name" value="L DOMAIN-LIKE PROTEIN"/>
    <property type="match status" value="1"/>
</dbReference>
<dbReference type="Pfam" id="PF00560">
    <property type="entry name" value="LRR_1"/>
    <property type="match status" value="4"/>
</dbReference>
<feature type="domain" description="Leucine-rich repeat-containing N-terminal plant-type" evidence="11">
    <location>
        <begin position="11"/>
        <end position="36"/>
    </location>
</feature>
<dbReference type="GeneID" id="110428832"/>